<name>X1E949_9ZZZZ</name>
<dbReference type="AlphaFoldDB" id="X1E949"/>
<feature type="non-terminal residue" evidence="1">
    <location>
        <position position="48"/>
    </location>
</feature>
<gene>
    <name evidence="1" type="ORF">S03H2_08198</name>
</gene>
<organism evidence="1">
    <name type="scientific">marine sediment metagenome</name>
    <dbReference type="NCBI Taxonomy" id="412755"/>
    <lineage>
        <taxon>unclassified sequences</taxon>
        <taxon>metagenomes</taxon>
        <taxon>ecological metagenomes</taxon>
    </lineage>
</organism>
<sequence length="48" mass="5330">MLPTFSPIGGNNQVFIPKIERWETIKESIGLGTIAKYNCAYVYQIAPG</sequence>
<evidence type="ECO:0000313" key="1">
    <source>
        <dbReference type="EMBL" id="GAH29107.1"/>
    </source>
</evidence>
<dbReference type="EMBL" id="BARU01003941">
    <property type="protein sequence ID" value="GAH29107.1"/>
    <property type="molecule type" value="Genomic_DNA"/>
</dbReference>
<proteinExistence type="predicted"/>
<reference evidence="1" key="1">
    <citation type="journal article" date="2014" name="Front. Microbiol.">
        <title>High frequency of phylogenetically diverse reductive dehalogenase-homologous genes in deep subseafloor sedimentary metagenomes.</title>
        <authorList>
            <person name="Kawai M."/>
            <person name="Futagami T."/>
            <person name="Toyoda A."/>
            <person name="Takaki Y."/>
            <person name="Nishi S."/>
            <person name="Hori S."/>
            <person name="Arai W."/>
            <person name="Tsubouchi T."/>
            <person name="Morono Y."/>
            <person name="Uchiyama I."/>
            <person name="Ito T."/>
            <person name="Fujiyama A."/>
            <person name="Inagaki F."/>
            <person name="Takami H."/>
        </authorList>
    </citation>
    <scope>NUCLEOTIDE SEQUENCE</scope>
    <source>
        <strain evidence="1">Expedition CK06-06</strain>
    </source>
</reference>
<accession>X1E949</accession>
<comment type="caution">
    <text evidence="1">The sequence shown here is derived from an EMBL/GenBank/DDBJ whole genome shotgun (WGS) entry which is preliminary data.</text>
</comment>
<protein>
    <submittedName>
        <fullName evidence="1">Uncharacterized protein</fullName>
    </submittedName>
</protein>